<protein>
    <recommendedName>
        <fullName evidence="3">YwbE family protein</fullName>
    </recommendedName>
</protein>
<comment type="caution">
    <text evidence="1">The sequence shown here is derived from an EMBL/GenBank/DDBJ whole genome shotgun (WGS) entry which is preliminary data.</text>
</comment>
<dbReference type="InterPro" id="IPR019240">
    <property type="entry name" value="DUF2196"/>
</dbReference>
<accession>A0A1F5ZCX1</accession>
<reference evidence="1 2" key="1">
    <citation type="journal article" date="2016" name="Nat. Commun.">
        <title>Thousands of microbial genomes shed light on interconnected biogeochemical processes in an aquifer system.</title>
        <authorList>
            <person name="Anantharaman K."/>
            <person name="Brown C.T."/>
            <person name="Hug L.A."/>
            <person name="Sharon I."/>
            <person name="Castelle C.J."/>
            <person name="Probst A.J."/>
            <person name="Thomas B.C."/>
            <person name="Singh A."/>
            <person name="Wilkins M.J."/>
            <person name="Karaoz U."/>
            <person name="Brodie E.L."/>
            <person name="Williams K.H."/>
            <person name="Hubbard S.S."/>
            <person name="Banfield J.F."/>
        </authorList>
    </citation>
    <scope>NUCLEOTIDE SEQUENCE [LARGE SCALE GENOMIC DNA]</scope>
</reference>
<dbReference type="Pfam" id="PF09962">
    <property type="entry name" value="DUF2196"/>
    <property type="match status" value="1"/>
</dbReference>
<evidence type="ECO:0008006" key="3">
    <source>
        <dbReference type="Google" id="ProtNLM"/>
    </source>
</evidence>
<evidence type="ECO:0000313" key="1">
    <source>
        <dbReference type="EMBL" id="OGG10300.1"/>
    </source>
</evidence>
<organism evidence="1 2">
    <name type="scientific">Candidatus Gottesmanbacteria bacterium RBG_16_43_7</name>
    <dbReference type="NCBI Taxonomy" id="1798373"/>
    <lineage>
        <taxon>Bacteria</taxon>
        <taxon>Candidatus Gottesmaniibacteriota</taxon>
    </lineage>
</organism>
<dbReference type="EMBL" id="MFJC01000002">
    <property type="protein sequence ID" value="OGG10300.1"/>
    <property type="molecule type" value="Genomic_DNA"/>
</dbReference>
<name>A0A1F5ZCX1_9BACT</name>
<sequence>MDPPTQRSNIKPGLPVSVVQKQDQRTGRLTDGVVAEILTNSDFHPRGIKVRLTSGIIGRVKIIQASGQNLG</sequence>
<dbReference type="NCBIfam" id="TIGR03833">
    <property type="entry name" value="YwbE family protein"/>
    <property type="match status" value="1"/>
</dbReference>
<dbReference type="PANTHER" id="PTHR40069">
    <property type="entry name" value="YWBE PROTEIN"/>
    <property type="match status" value="1"/>
</dbReference>
<dbReference type="AlphaFoldDB" id="A0A1F5ZCX1"/>
<dbReference type="PANTHER" id="PTHR40069:SF1">
    <property type="entry name" value="YWBE PROTEIN"/>
    <property type="match status" value="1"/>
</dbReference>
<dbReference type="Proteomes" id="UP000176854">
    <property type="component" value="Unassembled WGS sequence"/>
</dbReference>
<proteinExistence type="predicted"/>
<gene>
    <name evidence="1" type="ORF">A2154_02565</name>
</gene>
<evidence type="ECO:0000313" key="2">
    <source>
        <dbReference type="Proteomes" id="UP000176854"/>
    </source>
</evidence>